<dbReference type="Proteomes" id="UP000535543">
    <property type="component" value="Unassembled WGS sequence"/>
</dbReference>
<dbReference type="GO" id="GO:0016747">
    <property type="term" value="F:acyltransferase activity, transferring groups other than amino-acyl groups"/>
    <property type="evidence" value="ECO:0007669"/>
    <property type="project" value="InterPro"/>
</dbReference>
<keyword evidence="2" id="KW-0808">Transferase</keyword>
<dbReference type="Pfam" id="PF00583">
    <property type="entry name" value="Acetyltransf_1"/>
    <property type="match status" value="1"/>
</dbReference>
<dbReference type="PROSITE" id="PS51186">
    <property type="entry name" value="GNAT"/>
    <property type="match status" value="1"/>
</dbReference>
<protein>
    <submittedName>
        <fullName evidence="2">GNAT family N-acetyltransferase</fullName>
    </submittedName>
</protein>
<dbReference type="InterPro" id="IPR016181">
    <property type="entry name" value="Acyl_CoA_acyltransferase"/>
</dbReference>
<dbReference type="InterPro" id="IPR000182">
    <property type="entry name" value="GNAT_dom"/>
</dbReference>
<feature type="domain" description="N-acetyltransferase" evidence="1">
    <location>
        <begin position="131"/>
        <end position="268"/>
    </location>
</feature>
<dbReference type="RefSeq" id="WP_169585445.1">
    <property type="nucleotide sequence ID" value="NZ_VCQU01000002.1"/>
</dbReference>
<name>A0A848K8D0_9NOCA</name>
<dbReference type="CDD" id="cd04301">
    <property type="entry name" value="NAT_SF"/>
    <property type="match status" value="1"/>
</dbReference>
<comment type="caution">
    <text evidence="2">The sequence shown here is derived from an EMBL/GenBank/DDBJ whole genome shotgun (WGS) entry which is preliminary data.</text>
</comment>
<evidence type="ECO:0000313" key="2">
    <source>
        <dbReference type="EMBL" id="NMN94711.1"/>
    </source>
</evidence>
<proteinExistence type="predicted"/>
<reference evidence="2 3" key="2">
    <citation type="submission" date="2020-06" db="EMBL/GenBank/DDBJ databases">
        <title>Antribacter stalactiti gen. nov., sp. nov., a new member of the family Nacardiaceae isolated from a cave.</title>
        <authorList>
            <person name="Kim I.S."/>
        </authorList>
    </citation>
    <scope>NUCLEOTIDE SEQUENCE [LARGE SCALE GENOMIC DNA]</scope>
    <source>
        <strain evidence="2 3">YC2-7</strain>
    </source>
</reference>
<dbReference type="SUPFAM" id="SSF55729">
    <property type="entry name" value="Acyl-CoA N-acyltransferases (Nat)"/>
    <property type="match status" value="1"/>
</dbReference>
<dbReference type="AlphaFoldDB" id="A0A848K8D0"/>
<reference evidence="2 3" key="1">
    <citation type="submission" date="2019-05" db="EMBL/GenBank/DDBJ databases">
        <authorList>
            <person name="Lee S.D."/>
        </authorList>
    </citation>
    <scope>NUCLEOTIDE SEQUENCE [LARGE SCALE GENOMIC DNA]</scope>
    <source>
        <strain evidence="2 3">YC2-7</strain>
    </source>
</reference>
<dbReference type="Gene3D" id="3.40.630.30">
    <property type="match status" value="1"/>
</dbReference>
<keyword evidence="3" id="KW-1185">Reference proteome</keyword>
<sequence length="268" mass="28997">MPFSDLALARRLELAEGRGCTAFADAHHRIDPECGAEWIESAGAYAIFDGVDSPVTQSFGLGVFETLTAEGLTSIEQFFADRGAVADHEVCPLAGVEALQLLTERGYSPIEISHVVYQPIEAPSREPNSGITVRAIGKDEADVWSNVSGRGWSLEHPELVEFLQQVGAITVERDDSVCFLAEIDGVPGAAGVLTINDGVALFAGSSTVPEMRRRGLQSALLIERMRYAADHGCDLAMMVAEAGSGSQRNAERQGFRVAYTRIKWRRTL</sequence>
<accession>A0A848K8D0</accession>
<evidence type="ECO:0000313" key="3">
    <source>
        <dbReference type="Proteomes" id="UP000535543"/>
    </source>
</evidence>
<dbReference type="EMBL" id="VCQU01000002">
    <property type="protein sequence ID" value="NMN94711.1"/>
    <property type="molecule type" value="Genomic_DNA"/>
</dbReference>
<gene>
    <name evidence="2" type="ORF">FGL95_06630</name>
</gene>
<organism evidence="2 3">
    <name type="scientific">Antrihabitans stalactiti</name>
    <dbReference type="NCBI Taxonomy" id="2584121"/>
    <lineage>
        <taxon>Bacteria</taxon>
        <taxon>Bacillati</taxon>
        <taxon>Actinomycetota</taxon>
        <taxon>Actinomycetes</taxon>
        <taxon>Mycobacteriales</taxon>
        <taxon>Nocardiaceae</taxon>
        <taxon>Antrihabitans</taxon>
    </lineage>
</organism>
<evidence type="ECO:0000259" key="1">
    <source>
        <dbReference type="PROSITE" id="PS51186"/>
    </source>
</evidence>